<evidence type="ECO:0000313" key="4">
    <source>
        <dbReference type="EMBL" id="WEK37149.1"/>
    </source>
</evidence>
<dbReference type="PROSITE" id="PS51841">
    <property type="entry name" value="LTD"/>
    <property type="match status" value="1"/>
</dbReference>
<dbReference type="Gene3D" id="2.60.40.1220">
    <property type="match status" value="1"/>
</dbReference>
<feature type="domain" description="LTD" evidence="3">
    <location>
        <begin position="18"/>
        <end position="207"/>
    </location>
</feature>
<gene>
    <name evidence="4" type="ORF">P0Y53_06520</name>
</gene>
<evidence type="ECO:0000256" key="2">
    <source>
        <dbReference type="SAM" id="MobiDB-lite"/>
    </source>
</evidence>
<name>A0AAJ5WTL5_9BACT</name>
<dbReference type="Pfam" id="PF00932">
    <property type="entry name" value="LTD"/>
    <property type="match status" value="1"/>
</dbReference>
<reference evidence="4" key="1">
    <citation type="submission" date="2023-03" db="EMBL/GenBank/DDBJ databases">
        <title>Andean soil-derived lignocellulolytic bacterial consortium as a source of novel taxa and putative plastic-active enzymes.</title>
        <authorList>
            <person name="Diaz-Garcia L."/>
            <person name="Chuvochina M."/>
            <person name="Feuerriegel G."/>
            <person name="Bunk B."/>
            <person name="Sproer C."/>
            <person name="Streit W.R."/>
            <person name="Rodriguez L.M."/>
            <person name="Overmann J."/>
            <person name="Jimenez D.J."/>
        </authorList>
    </citation>
    <scope>NUCLEOTIDE SEQUENCE</scope>
    <source>
        <strain evidence="4">MAG 7</strain>
    </source>
</reference>
<dbReference type="Proteomes" id="UP001220610">
    <property type="component" value="Chromosome"/>
</dbReference>
<dbReference type="AlphaFoldDB" id="A0AAJ5WTL5"/>
<dbReference type="InterPro" id="IPR036415">
    <property type="entry name" value="Lamin_tail_dom_sf"/>
</dbReference>
<sequence length="580" mass="63440">MQVPFIIVLFLLLLLSGRPGSVSRSALRHELLITELLPDPEPAVGLPAAEFVEVRNCSDRPIDLKGWQLTDGSSTARVQESFLLRPDSFAILCAAASVPLYRPLGRTVGLTAWPALNNEGDCISLLSPEGMTIHAVAYSADWFSNPVQRQGGFSLEMMDQRSPCQGSSNWIASADPAGGTPGRQNSISRNNPDETGPSLIRTYTLRRDAVVAVFDEPLDSTSAAVPAHYILTREEGGTDYTILKASPAPPLFQEVTLYLNRLMDSAGVHRVIVRQVRDCAGNTAGVRHTAKAGWPVPPDSPGVKINEILFNPAPGGDDYIELYHDGPKPVDLRQLYLASRSATGQLSNSRALSPTPYLFFPGEYKVLTTVPAWLSAHYWVKDPTALLPVSALPVMPNDQGSLALLDARGRILDEVRYDHRWHLAWISQEEGVALERIHYRLPAMDSHNWASAASTAGFGTPGYRNSQSATANDAQGLISCSPKIFSPDQDGLDDLLLIQYQLPGPGWKASITVFNVQGHPVRHLVQQALLGTKGSFRWDGLDDQSRKLPMGTYILLTELYSLQGERRRSKEVVVLAGRLQ</sequence>
<dbReference type="Gene3D" id="2.60.40.1260">
    <property type="entry name" value="Lamin Tail domain"/>
    <property type="match status" value="1"/>
</dbReference>
<accession>A0AAJ5WTL5</accession>
<protein>
    <submittedName>
        <fullName evidence="4">Lamin tail domain-containing protein</fullName>
    </submittedName>
</protein>
<keyword evidence="1" id="KW-0732">Signal</keyword>
<evidence type="ECO:0000259" key="3">
    <source>
        <dbReference type="PROSITE" id="PS51841"/>
    </source>
</evidence>
<evidence type="ECO:0000313" key="5">
    <source>
        <dbReference type="Proteomes" id="UP001220610"/>
    </source>
</evidence>
<organism evidence="4 5">
    <name type="scientific">Candidatus Pseudobacter hemicellulosilyticus</name>
    <dbReference type="NCBI Taxonomy" id="3121375"/>
    <lineage>
        <taxon>Bacteria</taxon>
        <taxon>Pseudomonadati</taxon>
        <taxon>Bacteroidota</taxon>
        <taxon>Chitinophagia</taxon>
        <taxon>Chitinophagales</taxon>
        <taxon>Chitinophagaceae</taxon>
        <taxon>Pseudobacter</taxon>
    </lineage>
</organism>
<feature type="region of interest" description="Disordered" evidence="2">
    <location>
        <begin position="158"/>
        <end position="198"/>
    </location>
</feature>
<dbReference type="InterPro" id="IPR001322">
    <property type="entry name" value="Lamin_tail_dom"/>
</dbReference>
<dbReference type="SUPFAM" id="SSF74853">
    <property type="entry name" value="Lamin A/C globular tail domain"/>
    <property type="match status" value="1"/>
</dbReference>
<feature type="compositionally biased region" description="Polar residues" evidence="2">
    <location>
        <begin position="162"/>
        <end position="171"/>
    </location>
</feature>
<evidence type="ECO:0000256" key="1">
    <source>
        <dbReference type="ARBA" id="ARBA00022729"/>
    </source>
</evidence>
<dbReference type="Gene3D" id="2.60.40.4070">
    <property type="match status" value="1"/>
</dbReference>
<proteinExistence type="predicted"/>
<dbReference type="InterPro" id="IPR014755">
    <property type="entry name" value="Cu-Rt/internalin_Ig-like"/>
</dbReference>
<dbReference type="EMBL" id="CP119311">
    <property type="protein sequence ID" value="WEK37149.1"/>
    <property type="molecule type" value="Genomic_DNA"/>
</dbReference>